<accession>A0ABQ7CIY6</accession>
<name>A0ABQ7CIY6_BRACR</name>
<protein>
    <submittedName>
        <fullName evidence="3">Uncharacterized protein</fullName>
    </submittedName>
</protein>
<keyword evidence="2" id="KW-0812">Transmembrane</keyword>
<dbReference type="EMBL" id="QGKV02000832">
    <property type="protein sequence ID" value="KAF3551768.1"/>
    <property type="molecule type" value="Genomic_DNA"/>
</dbReference>
<organism evidence="3 4">
    <name type="scientific">Brassica cretica</name>
    <name type="common">Mustard</name>
    <dbReference type="NCBI Taxonomy" id="69181"/>
    <lineage>
        <taxon>Eukaryota</taxon>
        <taxon>Viridiplantae</taxon>
        <taxon>Streptophyta</taxon>
        <taxon>Embryophyta</taxon>
        <taxon>Tracheophyta</taxon>
        <taxon>Spermatophyta</taxon>
        <taxon>Magnoliopsida</taxon>
        <taxon>eudicotyledons</taxon>
        <taxon>Gunneridae</taxon>
        <taxon>Pentapetalae</taxon>
        <taxon>rosids</taxon>
        <taxon>malvids</taxon>
        <taxon>Brassicales</taxon>
        <taxon>Brassicaceae</taxon>
        <taxon>Brassiceae</taxon>
        <taxon>Brassica</taxon>
    </lineage>
</organism>
<evidence type="ECO:0000256" key="1">
    <source>
        <dbReference type="SAM" id="MobiDB-lite"/>
    </source>
</evidence>
<evidence type="ECO:0000256" key="2">
    <source>
        <dbReference type="SAM" id="Phobius"/>
    </source>
</evidence>
<reference evidence="3 4" key="1">
    <citation type="journal article" date="2020" name="BMC Genomics">
        <title>Intraspecific diversification of the crop wild relative Brassica cretica Lam. using demographic model selection.</title>
        <authorList>
            <person name="Kioukis A."/>
            <person name="Michalopoulou V.A."/>
            <person name="Briers L."/>
            <person name="Pirintsos S."/>
            <person name="Studholme D.J."/>
            <person name="Pavlidis P."/>
            <person name="Sarris P.F."/>
        </authorList>
    </citation>
    <scope>NUCLEOTIDE SEQUENCE [LARGE SCALE GENOMIC DNA]</scope>
    <source>
        <strain evidence="4">cv. PFS-1207/04</strain>
    </source>
</reference>
<gene>
    <name evidence="3" type="ORF">DY000_02009328</name>
</gene>
<comment type="caution">
    <text evidence="3">The sequence shown here is derived from an EMBL/GenBank/DDBJ whole genome shotgun (WGS) entry which is preliminary data.</text>
</comment>
<sequence>MGSSSKEETETQPVVAHRLPTTTDSSPKASVFAITDSVGEILQGIRCYFDKALPVLLLYKDNTKKRSWMMFHLQLFMAPSICFVSLVKSQ</sequence>
<dbReference type="Proteomes" id="UP000266723">
    <property type="component" value="Unassembled WGS sequence"/>
</dbReference>
<keyword evidence="2" id="KW-0472">Membrane</keyword>
<dbReference type="PROSITE" id="PS51640">
    <property type="entry name" value="MRG"/>
    <property type="match status" value="1"/>
</dbReference>
<dbReference type="Gene3D" id="1.10.274.30">
    <property type="entry name" value="MRG domain"/>
    <property type="match status" value="1"/>
</dbReference>
<proteinExistence type="predicted"/>
<evidence type="ECO:0000313" key="3">
    <source>
        <dbReference type="EMBL" id="KAF3551768.1"/>
    </source>
</evidence>
<keyword evidence="2" id="KW-1133">Transmembrane helix</keyword>
<evidence type="ECO:0000313" key="4">
    <source>
        <dbReference type="Proteomes" id="UP000266723"/>
    </source>
</evidence>
<feature type="region of interest" description="Disordered" evidence="1">
    <location>
        <begin position="1"/>
        <end position="27"/>
    </location>
</feature>
<dbReference type="InterPro" id="IPR038217">
    <property type="entry name" value="MRG_C_sf"/>
</dbReference>
<feature type="transmembrane region" description="Helical" evidence="2">
    <location>
        <begin position="68"/>
        <end position="87"/>
    </location>
</feature>
<keyword evidence="4" id="KW-1185">Reference proteome</keyword>